<keyword evidence="2" id="KW-1185">Reference proteome</keyword>
<dbReference type="EMBL" id="JBHSBL010000024">
    <property type="protein sequence ID" value="MFC4070338.1"/>
    <property type="molecule type" value="Genomic_DNA"/>
</dbReference>
<gene>
    <name evidence="1" type="ORF">ACFO0C_35875</name>
</gene>
<reference evidence="2" key="1">
    <citation type="journal article" date="2019" name="Int. J. Syst. Evol. Microbiol.">
        <title>The Global Catalogue of Microorganisms (GCM) 10K type strain sequencing project: providing services to taxonomists for standard genome sequencing and annotation.</title>
        <authorList>
            <consortium name="The Broad Institute Genomics Platform"/>
            <consortium name="The Broad Institute Genome Sequencing Center for Infectious Disease"/>
            <person name="Wu L."/>
            <person name="Ma J."/>
        </authorList>
    </citation>
    <scope>NUCLEOTIDE SEQUENCE [LARGE SCALE GENOMIC DNA]</scope>
    <source>
        <strain evidence="2">TBRC 5832</strain>
    </source>
</reference>
<comment type="caution">
    <text evidence="1">The sequence shown here is derived from an EMBL/GenBank/DDBJ whole genome shotgun (WGS) entry which is preliminary data.</text>
</comment>
<name>A0ABV8J169_9ACTN</name>
<proteinExistence type="predicted"/>
<dbReference type="RefSeq" id="WP_378071220.1">
    <property type="nucleotide sequence ID" value="NZ_JBHSBL010000024.1"/>
</dbReference>
<sequence>MDSTRMTLGVTDPFTNAHEIHGRLGDLTDRLAQASATVQTLELYGHFALTRPLRLPRLHSLSVILDDEVTGPNVPSLDPRTVTCLLSGDLPAVTDIWLALRSYDGDPIRYRLPALFLAGAGVPVLARFEVDAAALADGEADRLRASPLSRRARLVIDPGR</sequence>
<dbReference type="Proteomes" id="UP001595867">
    <property type="component" value="Unassembled WGS sequence"/>
</dbReference>
<evidence type="ECO:0000313" key="1">
    <source>
        <dbReference type="EMBL" id="MFC4070338.1"/>
    </source>
</evidence>
<accession>A0ABV8J169</accession>
<organism evidence="1 2">
    <name type="scientific">Actinoplanes subglobosus</name>
    <dbReference type="NCBI Taxonomy" id="1547892"/>
    <lineage>
        <taxon>Bacteria</taxon>
        <taxon>Bacillati</taxon>
        <taxon>Actinomycetota</taxon>
        <taxon>Actinomycetes</taxon>
        <taxon>Micromonosporales</taxon>
        <taxon>Micromonosporaceae</taxon>
        <taxon>Actinoplanes</taxon>
    </lineage>
</organism>
<evidence type="ECO:0000313" key="2">
    <source>
        <dbReference type="Proteomes" id="UP001595867"/>
    </source>
</evidence>
<protein>
    <submittedName>
        <fullName evidence="1">Uncharacterized protein</fullName>
    </submittedName>
</protein>